<evidence type="ECO:0000313" key="3">
    <source>
        <dbReference type="Proteomes" id="UP000526734"/>
    </source>
</evidence>
<dbReference type="InterPro" id="IPR029063">
    <property type="entry name" value="SAM-dependent_MTases_sf"/>
</dbReference>
<name>A0A7W3VZI6_9PSEU</name>
<proteinExistence type="predicted"/>
<dbReference type="Gene3D" id="3.40.50.150">
    <property type="entry name" value="Vaccinia Virus protein VP39"/>
    <property type="match status" value="1"/>
</dbReference>
<dbReference type="Pfam" id="PF13649">
    <property type="entry name" value="Methyltransf_25"/>
    <property type="match status" value="1"/>
</dbReference>
<dbReference type="GO" id="GO:0008168">
    <property type="term" value="F:methyltransferase activity"/>
    <property type="evidence" value="ECO:0007669"/>
    <property type="project" value="UniProtKB-KW"/>
</dbReference>
<organism evidence="2 3">
    <name type="scientific">Amycolatopsis dendrobii</name>
    <dbReference type="NCBI Taxonomy" id="2760662"/>
    <lineage>
        <taxon>Bacteria</taxon>
        <taxon>Bacillati</taxon>
        <taxon>Actinomycetota</taxon>
        <taxon>Actinomycetes</taxon>
        <taxon>Pseudonocardiales</taxon>
        <taxon>Pseudonocardiaceae</taxon>
        <taxon>Amycolatopsis</taxon>
    </lineage>
</organism>
<accession>A0A7W3VZI6</accession>
<dbReference type="SUPFAM" id="SSF53335">
    <property type="entry name" value="S-adenosyl-L-methionine-dependent methyltransferases"/>
    <property type="match status" value="1"/>
</dbReference>
<dbReference type="GO" id="GO:0032259">
    <property type="term" value="P:methylation"/>
    <property type="evidence" value="ECO:0007669"/>
    <property type="project" value="UniProtKB-KW"/>
</dbReference>
<evidence type="ECO:0000259" key="1">
    <source>
        <dbReference type="Pfam" id="PF13649"/>
    </source>
</evidence>
<gene>
    <name evidence="2" type="ORF">H4281_22430</name>
</gene>
<keyword evidence="3" id="KW-1185">Reference proteome</keyword>
<dbReference type="CDD" id="cd02440">
    <property type="entry name" value="AdoMet_MTases"/>
    <property type="match status" value="1"/>
</dbReference>
<protein>
    <submittedName>
        <fullName evidence="2">Class I SAM-dependent methyltransferase</fullName>
    </submittedName>
</protein>
<keyword evidence="2" id="KW-0489">Methyltransferase</keyword>
<evidence type="ECO:0000313" key="2">
    <source>
        <dbReference type="EMBL" id="MBB1155914.1"/>
    </source>
</evidence>
<comment type="caution">
    <text evidence="2">The sequence shown here is derived from an EMBL/GenBank/DDBJ whole genome shotgun (WGS) entry which is preliminary data.</text>
</comment>
<dbReference type="InterPro" id="IPR041698">
    <property type="entry name" value="Methyltransf_25"/>
</dbReference>
<dbReference type="EMBL" id="JACGZW010000007">
    <property type="protein sequence ID" value="MBB1155914.1"/>
    <property type="molecule type" value="Genomic_DNA"/>
</dbReference>
<sequence>MDGMSVTPDGCPVDLYLQLPAAGEPEVIHGAIPAGAAVLELGCGSGRVTHPLLALGHPVVAVDESAEMLAHVAGAETVCARIDELRLDRRFPVVVLGSHLVNGPDRQALLAAARRHLTADGQLLVEWHPPAWFDQVADGSGGRLGEVRIALEGVRRDGDRLCATVVYALGGQTWKQSFTCENFPLGPALDQAGLRFERWVTADRDWFSARPSNAG</sequence>
<keyword evidence="2" id="KW-0808">Transferase</keyword>
<feature type="domain" description="Methyltransferase" evidence="1">
    <location>
        <begin position="38"/>
        <end position="121"/>
    </location>
</feature>
<dbReference type="AlphaFoldDB" id="A0A7W3VZI6"/>
<dbReference type="Proteomes" id="UP000526734">
    <property type="component" value="Unassembled WGS sequence"/>
</dbReference>
<reference evidence="2 3" key="1">
    <citation type="submission" date="2020-08" db="EMBL/GenBank/DDBJ databases">
        <title>Amycolatopsis sp. nov. DR6-1 isolated from Dendrobium heterocarpum.</title>
        <authorList>
            <person name="Tedsree N."/>
            <person name="Kuncharoen N."/>
            <person name="Likhitwitayawuid K."/>
            <person name="Tanasupawat S."/>
        </authorList>
    </citation>
    <scope>NUCLEOTIDE SEQUENCE [LARGE SCALE GENOMIC DNA]</scope>
    <source>
        <strain evidence="2 3">DR6-1</strain>
    </source>
</reference>